<organism evidence="2 3">
    <name type="scientific">Brachybacterium alimentarium</name>
    <dbReference type="NCBI Taxonomy" id="47845"/>
    <lineage>
        <taxon>Bacteria</taxon>
        <taxon>Bacillati</taxon>
        <taxon>Actinomycetota</taxon>
        <taxon>Actinomycetes</taxon>
        <taxon>Micrococcales</taxon>
        <taxon>Dermabacteraceae</taxon>
        <taxon>Brachybacterium</taxon>
    </lineage>
</organism>
<feature type="transmembrane region" description="Helical" evidence="1">
    <location>
        <begin position="20"/>
        <end position="40"/>
    </location>
</feature>
<protein>
    <submittedName>
        <fullName evidence="2">Uncharacterized protein</fullName>
    </submittedName>
</protein>
<dbReference type="EMBL" id="NRGR01000013">
    <property type="protein sequence ID" value="PCC39694.1"/>
    <property type="molecule type" value="Genomic_DNA"/>
</dbReference>
<keyword evidence="1" id="KW-1133">Transmembrane helix</keyword>
<accession>A0A2A3YK66</accession>
<proteinExistence type="predicted"/>
<keyword evidence="3" id="KW-1185">Reference proteome</keyword>
<evidence type="ECO:0000256" key="1">
    <source>
        <dbReference type="SAM" id="Phobius"/>
    </source>
</evidence>
<dbReference type="AlphaFoldDB" id="A0A2A3YK66"/>
<evidence type="ECO:0000313" key="3">
    <source>
        <dbReference type="Proteomes" id="UP000218598"/>
    </source>
</evidence>
<sequence>MADAAERQPGNETSNGNNLVLSIVLFLVLFVLFAAGLWTMSLFTTVTFVVGLAMCMVALFGTFDLVPRLLT</sequence>
<dbReference type="Proteomes" id="UP000218598">
    <property type="component" value="Unassembled WGS sequence"/>
</dbReference>
<feature type="transmembrane region" description="Helical" evidence="1">
    <location>
        <begin position="46"/>
        <end position="66"/>
    </location>
</feature>
<keyword evidence="1" id="KW-0812">Transmembrane</keyword>
<reference evidence="2 3" key="1">
    <citation type="journal article" date="2017" name="Elife">
        <title>Extensive horizontal gene transfer in cheese-associated bacteria.</title>
        <authorList>
            <person name="Bonham K.S."/>
            <person name="Wolfe B.E."/>
            <person name="Dutton R.J."/>
        </authorList>
    </citation>
    <scope>NUCLEOTIDE SEQUENCE [LARGE SCALE GENOMIC DNA]</scope>
    <source>
        <strain evidence="2 3">341_9</strain>
    </source>
</reference>
<gene>
    <name evidence="2" type="ORF">CIK66_07700</name>
</gene>
<keyword evidence="1" id="KW-0472">Membrane</keyword>
<evidence type="ECO:0000313" key="2">
    <source>
        <dbReference type="EMBL" id="PCC39694.1"/>
    </source>
</evidence>
<dbReference type="OrthoDB" id="4793952at2"/>
<name>A0A2A3YK66_9MICO</name>
<comment type="caution">
    <text evidence="2">The sequence shown here is derived from an EMBL/GenBank/DDBJ whole genome shotgun (WGS) entry which is preliminary data.</text>
</comment>